<dbReference type="Proteomes" id="UP001499994">
    <property type="component" value="Unassembled WGS sequence"/>
</dbReference>
<dbReference type="SUPFAM" id="SSF53850">
    <property type="entry name" value="Periplasmic binding protein-like II"/>
    <property type="match status" value="1"/>
</dbReference>
<dbReference type="PROSITE" id="PS51318">
    <property type="entry name" value="TAT"/>
    <property type="match status" value="1"/>
</dbReference>
<dbReference type="EMBL" id="BAABDG010000002">
    <property type="protein sequence ID" value="GAA3888525.1"/>
    <property type="molecule type" value="Genomic_DNA"/>
</dbReference>
<sequence length="534" mass="59283">MEKYMKNDKAPDRVLFQGAQLSRRGFISSAALLGISSAVSLSPFSALAAPAPAPKKGGTLRLGMSGGNTSDTLDPTLFSDWVSLNQAYMLMNGLVEIDEHNKAVPELLESWEARPGAKEWVLKVRQGVTFHNGKTLDADDIIYSINLHRGEQSRSAIKTQLASITALEKTGADQITLTLDSGNADLPYLLADYHLVVVPNGFTDWAHPIGTGGFVFERYEPGVRSLFKRNPHYWKPDSAWVDAVEVLVINDPTARTNALISGQVHAINRVDFKTVDFLKRSPMLQIIRASGGQHFTFLMDCRVAPFNNNDVRMAIKHGIDREKILNTVLRGYGSLGNDHPIPKTDRFFNHDLPQRMYDPDKARFYLKKAGLEKLSLELASSDAAFTGALDAAALYQGQAGNAGMQVNIKRQPADSYWEDVWMKAPFCMGYWGGRPTADQMFSTTYMSSAKWNDTHWKNDKFDALLLQARSLLDENQRAQLYGEMQSIVRDDGGAMIPLFGDYLDAASNKVGGIKPHPLFNFMGGRLAERVWLTS</sequence>
<dbReference type="InterPro" id="IPR030678">
    <property type="entry name" value="Peptide/Ni-bd"/>
</dbReference>
<name>A0ABP7KY57_9GAMM</name>
<feature type="signal peptide" evidence="1">
    <location>
        <begin position="1"/>
        <end position="48"/>
    </location>
</feature>
<dbReference type="CDD" id="cd08503">
    <property type="entry name" value="PBP2_NikA_DppA_OppA_like_17"/>
    <property type="match status" value="1"/>
</dbReference>
<protein>
    <submittedName>
        <fullName evidence="3">ABC transporter substrate-binding protein</fullName>
    </submittedName>
</protein>
<dbReference type="Gene3D" id="3.10.105.10">
    <property type="entry name" value="Dipeptide-binding Protein, Domain 3"/>
    <property type="match status" value="1"/>
</dbReference>
<dbReference type="PANTHER" id="PTHR30290">
    <property type="entry name" value="PERIPLASMIC BINDING COMPONENT OF ABC TRANSPORTER"/>
    <property type="match status" value="1"/>
</dbReference>
<gene>
    <name evidence="3" type="ORF">GCM10022405_12560</name>
</gene>
<comment type="caution">
    <text evidence="3">The sequence shown here is derived from an EMBL/GenBank/DDBJ whole genome shotgun (WGS) entry which is preliminary data.</text>
</comment>
<evidence type="ECO:0000313" key="3">
    <source>
        <dbReference type="EMBL" id="GAA3888525.1"/>
    </source>
</evidence>
<evidence type="ECO:0000259" key="2">
    <source>
        <dbReference type="Pfam" id="PF00496"/>
    </source>
</evidence>
<evidence type="ECO:0000256" key="1">
    <source>
        <dbReference type="SAM" id="SignalP"/>
    </source>
</evidence>
<dbReference type="Gene3D" id="3.40.190.10">
    <property type="entry name" value="Periplasmic binding protein-like II"/>
    <property type="match status" value="1"/>
</dbReference>
<proteinExistence type="predicted"/>
<keyword evidence="4" id="KW-1185">Reference proteome</keyword>
<accession>A0ABP7KY57</accession>
<evidence type="ECO:0000313" key="4">
    <source>
        <dbReference type="Proteomes" id="UP001499994"/>
    </source>
</evidence>
<keyword evidence="1" id="KW-0732">Signal</keyword>
<dbReference type="PIRSF" id="PIRSF002741">
    <property type="entry name" value="MppA"/>
    <property type="match status" value="1"/>
</dbReference>
<reference evidence="4" key="1">
    <citation type="journal article" date="2019" name="Int. J. Syst. Evol. Microbiol.">
        <title>The Global Catalogue of Microorganisms (GCM) 10K type strain sequencing project: providing services to taxonomists for standard genome sequencing and annotation.</title>
        <authorList>
            <consortium name="The Broad Institute Genomics Platform"/>
            <consortium name="The Broad Institute Genome Sequencing Center for Infectious Disease"/>
            <person name="Wu L."/>
            <person name="Ma J."/>
        </authorList>
    </citation>
    <scope>NUCLEOTIDE SEQUENCE [LARGE SCALE GENOMIC DNA]</scope>
    <source>
        <strain evidence="4">JCM 17201</strain>
    </source>
</reference>
<dbReference type="InterPro" id="IPR006311">
    <property type="entry name" value="TAT_signal"/>
</dbReference>
<feature type="domain" description="Solute-binding protein family 5" evidence="2">
    <location>
        <begin position="103"/>
        <end position="452"/>
    </location>
</feature>
<organism evidence="3 4">
    <name type="scientific">Gibbsiella dentisursi</name>
    <dbReference type="NCBI Taxonomy" id="796890"/>
    <lineage>
        <taxon>Bacteria</taxon>
        <taxon>Pseudomonadati</taxon>
        <taxon>Pseudomonadota</taxon>
        <taxon>Gammaproteobacteria</taxon>
        <taxon>Enterobacterales</taxon>
        <taxon>Yersiniaceae</taxon>
        <taxon>Gibbsiella</taxon>
    </lineage>
</organism>
<dbReference type="InterPro" id="IPR039424">
    <property type="entry name" value="SBP_5"/>
</dbReference>
<feature type="chain" id="PRO_5047319239" evidence="1">
    <location>
        <begin position="49"/>
        <end position="534"/>
    </location>
</feature>
<dbReference type="Pfam" id="PF00496">
    <property type="entry name" value="SBP_bac_5"/>
    <property type="match status" value="1"/>
</dbReference>
<dbReference type="InterPro" id="IPR000914">
    <property type="entry name" value="SBP_5_dom"/>
</dbReference>